<keyword evidence="4" id="KW-1185">Reference proteome</keyword>
<sequence>MSAYVEHANITIKQLENTIHFLQTAIPEFEIRKQGQGDHYRWCHLGTENSYIALQEVVEREESNRTPYLDIGINHIGIVIDSVSETRARLIDAGYQENELGADHPWRKRIYFFDKDGIEWEFIEYLSDDPAQRNDYSL</sequence>
<evidence type="ECO:0000256" key="1">
    <source>
        <dbReference type="SAM" id="Coils"/>
    </source>
</evidence>
<dbReference type="InterPro" id="IPR029068">
    <property type="entry name" value="Glyas_Bleomycin-R_OHBP_Dase"/>
</dbReference>
<evidence type="ECO:0000313" key="4">
    <source>
        <dbReference type="Proteomes" id="UP000241803"/>
    </source>
</evidence>
<name>A0A2T3L4W3_9GAMM</name>
<dbReference type="Gene3D" id="3.10.180.10">
    <property type="entry name" value="2,3-Dihydroxybiphenyl 1,2-Dioxygenase, domain 1"/>
    <property type="match status" value="1"/>
</dbReference>
<dbReference type="EMBL" id="PYOC01000008">
    <property type="protein sequence ID" value="PSV44736.1"/>
    <property type="molecule type" value="Genomic_DNA"/>
</dbReference>
<comment type="caution">
    <text evidence="3">The sequence shown here is derived from an EMBL/GenBank/DDBJ whole genome shotgun (WGS) entry which is preliminary data.</text>
</comment>
<gene>
    <name evidence="3" type="ORF">C9J47_18805</name>
</gene>
<dbReference type="CDD" id="cd06587">
    <property type="entry name" value="VOC"/>
    <property type="match status" value="1"/>
</dbReference>
<feature type="domain" description="VOC" evidence="2">
    <location>
        <begin position="4"/>
        <end position="125"/>
    </location>
</feature>
<dbReference type="Proteomes" id="UP000241803">
    <property type="component" value="Unassembled WGS sequence"/>
</dbReference>
<dbReference type="InterPro" id="IPR037523">
    <property type="entry name" value="VOC_core"/>
</dbReference>
<keyword evidence="3" id="KW-0456">Lyase</keyword>
<dbReference type="PROSITE" id="PS51819">
    <property type="entry name" value="VOC"/>
    <property type="match status" value="1"/>
</dbReference>
<organism evidence="3 4">
    <name type="scientific">Photobacterium indicum</name>
    <dbReference type="NCBI Taxonomy" id="81447"/>
    <lineage>
        <taxon>Bacteria</taxon>
        <taxon>Pseudomonadati</taxon>
        <taxon>Pseudomonadota</taxon>
        <taxon>Gammaproteobacteria</taxon>
        <taxon>Vibrionales</taxon>
        <taxon>Vibrionaceae</taxon>
        <taxon>Photobacterium</taxon>
    </lineage>
</organism>
<dbReference type="InterPro" id="IPR004360">
    <property type="entry name" value="Glyas_Fos-R_dOase_dom"/>
</dbReference>
<dbReference type="AlphaFoldDB" id="A0A2T3L4W3"/>
<protein>
    <submittedName>
        <fullName evidence="3">Lactoylglutathione lyase</fullName>
    </submittedName>
</protein>
<dbReference type="Pfam" id="PF00903">
    <property type="entry name" value="Glyoxalase"/>
    <property type="match status" value="1"/>
</dbReference>
<dbReference type="GO" id="GO:0016829">
    <property type="term" value="F:lyase activity"/>
    <property type="evidence" value="ECO:0007669"/>
    <property type="project" value="UniProtKB-KW"/>
</dbReference>
<evidence type="ECO:0000313" key="3">
    <source>
        <dbReference type="EMBL" id="PSV44736.1"/>
    </source>
</evidence>
<proteinExistence type="predicted"/>
<keyword evidence="1" id="KW-0175">Coiled coil</keyword>
<accession>A0A2T3L4W3</accession>
<dbReference type="SUPFAM" id="SSF54593">
    <property type="entry name" value="Glyoxalase/Bleomycin resistance protein/Dihydroxybiphenyl dioxygenase"/>
    <property type="match status" value="1"/>
</dbReference>
<dbReference type="RefSeq" id="WP_107254874.1">
    <property type="nucleotide sequence ID" value="NZ_PYOC01000008.1"/>
</dbReference>
<reference evidence="3 4" key="1">
    <citation type="submission" date="2018-03" db="EMBL/GenBank/DDBJ databases">
        <title>Whole genome sequencing of Histamine producing bacteria.</title>
        <authorList>
            <person name="Butler K."/>
        </authorList>
    </citation>
    <scope>NUCLEOTIDE SEQUENCE [LARGE SCALE GENOMIC DNA]</scope>
    <source>
        <strain evidence="3 4">ATCC 19614</strain>
    </source>
</reference>
<feature type="coiled-coil region" evidence="1">
    <location>
        <begin position="5"/>
        <end position="32"/>
    </location>
</feature>
<evidence type="ECO:0000259" key="2">
    <source>
        <dbReference type="PROSITE" id="PS51819"/>
    </source>
</evidence>